<name>K3X024_GLOUD</name>
<dbReference type="InterPro" id="IPR029021">
    <property type="entry name" value="Prot-tyrosine_phosphatase-like"/>
</dbReference>
<dbReference type="EnsemblProtists" id="PYU1_T010573">
    <property type="protein sequence ID" value="PYU1_T010573"/>
    <property type="gene ID" value="PYU1_G010550"/>
</dbReference>
<evidence type="ECO:0000313" key="6">
    <source>
        <dbReference type="EnsemblProtists" id="PYU1_T010573"/>
    </source>
</evidence>
<evidence type="ECO:0000313" key="7">
    <source>
        <dbReference type="Proteomes" id="UP000019132"/>
    </source>
</evidence>
<reference evidence="7" key="2">
    <citation type="submission" date="2010-04" db="EMBL/GenBank/DDBJ databases">
        <authorList>
            <person name="Buell R."/>
            <person name="Hamilton J."/>
            <person name="Hostetler J."/>
        </authorList>
    </citation>
    <scope>NUCLEOTIDE SEQUENCE [LARGE SCALE GENOMIC DNA]</scope>
    <source>
        <strain evidence="7">DAOM:BR144</strain>
    </source>
</reference>
<feature type="domain" description="Myotubularin phosphatase" evidence="5">
    <location>
        <begin position="260"/>
        <end position="638"/>
    </location>
</feature>
<accession>K3X024</accession>
<dbReference type="PROSITE" id="PS00383">
    <property type="entry name" value="TYR_PHOSPHATASE_1"/>
    <property type="match status" value="1"/>
</dbReference>
<dbReference type="InterPro" id="IPR016130">
    <property type="entry name" value="Tyr_Pase_AS"/>
</dbReference>
<dbReference type="AlphaFoldDB" id="K3X024"/>
<dbReference type="InterPro" id="IPR000387">
    <property type="entry name" value="Tyr_Pase_dom"/>
</dbReference>
<keyword evidence="7" id="KW-1185">Reference proteome</keyword>
<dbReference type="eggNOG" id="KOG4471">
    <property type="taxonomic scope" value="Eukaryota"/>
</dbReference>
<dbReference type="InterPro" id="IPR030564">
    <property type="entry name" value="Myotubularin"/>
</dbReference>
<dbReference type="Pfam" id="PF06602">
    <property type="entry name" value="Myotub-related"/>
    <property type="match status" value="1"/>
</dbReference>
<feature type="active site" description="Phosphocysteine intermediate" evidence="2">
    <location>
        <position position="475"/>
    </location>
</feature>
<dbReference type="EMBL" id="GL376596">
    <property type="status" value="NOT_ANNOTATED_CDS"/>
    <property type="molecule type" value="Genomic_DNA"/>
</dbReference>
<dbReference type="GO" id="GO:0005737">
    <property type="term" value="C:cytoplasm"/>
    <property type="evidence" value="ECO:0007669"/>
    <property type="project" value="UniProtKB-ARBA"/>
</dbReference>
<dbReference type="InterPro" id="IPR010569">
    <property type="entry name" value="Myotubularin-like_Pase_dom"/>
</dbReference>
<dbReference type="PROSITE" id="PS51339">
    <property type="entry name" value="PPASE_MYOTUBULARIN"/>
    <property type="match status" value="1"/>
</dbReference>
<evidence type="ECO:0000259" key="5">
    <source>
        <dbReference type="PROSITE" id="PS51339"/>
    </source>
</evidence>
<feature type="binding site" evidence="3">
    <location>
        <begin position="475"/>
        <end position="481"/>
    </location>
    <ligand>
        <name>substrate</name>
    </ligand>
</feature>
<dbReference type="STRING" id="431595.K3X024"/>
<sequence>MAVCSAITHNGSRCASPAADDGSGVCSHHARMARLLALAPKTSDAPVAAPIAAANGVHAPVVPARPASFDMKNTQRELYSIQKQSQSVRGGSQSADTIASAFTPKQAASVPLGMAMLPNEGVLAAVNSSFMFPTTVGLPAIPGTLFVTNYRLRFEPIQAALRSPGHFHPLLDDALVGIPRACVGKLTYPQVANATRSKYESAVPTQLVIKFKDLRAWTLGGDINTLMMTLNRHVFIDSPLSLFAFTAGISPAHAHRELQGHQIYNLVADFARMGVNLVNGPFRVTEMNANYAMCPTYPPQIVVPASMSDHEIANVAEFRSKGRLPICCFVHPRNSASIWRCAQPKRGILNAQNPADDRYLAYIGYSNRHQKKIWIADCRPELNARVNKLTGGGTESSSLQHASVSFLNIANIHAMRDSIESIRALVVTGNADLDFVWNTRVEDTKWLSHVRLVLSAAIRVAEAVGNKGTTVLVHCSDGWDRTGQLCALSQMLLDKHYRTIVGFMEVIEKEWVRVGHKFHDRVGPGRSEHEEQSPVFLQFLDCVWQLWRQYPTYFEFNGKLLECIADAIFSGRYGTFLGNCDRERKAWSLQTRTASLWTHVLDHKATYQNPFYRPQTETTLLPPVSSVLRQVTLWSEYYFRSATLPATPVGNPCPPVPEASSIITIILINKMHRWPRIPHQPCLRLQFCHHHQSQSPS</sequence>
<dbReference type="VEuPathDB" id="FungiDB:PYU1_G010550"/>
<reference evidence="6" key="3">
    <citation type="submission" date="2015-02" db="UniProtKB">
        <authorList>
            <consortium name="EnsemblProtists"/>
        </authorList>
    </citation>
    <scope>IDENTIFICATION</scope>
    <source>
        <strain evidence="6">DAOM BR144</strain>
    </source>
</reference>
<dbReference type="PROSITE" id="PS50056">
    <property type="entry name" value="TYR_PHOSPHATASE_2"/>
    <property type="match status" value="1"/>
</dbReference>
<dbReference type="CDD" id="cd14507">
    <property type="entry name" value="PTP-MTM-like"/>
    <property type="match status" value="1"/>
</dbReference>
<protein>
    <submittedName>
        <fullName evidence="6">Uncharacterized protein</fullName>
    </submittedName>
</protein>
<evidence type="ECO:0000256" key="3">
    <source>
        <dbReference type="PIRSR" id="PIRSR630564-2"/>
    </source>
</evidence>
<evidence type="ECO:0000259" key="4">
    <source>
        <dbReference type="PROSITE" id="PS50056"/>
    </source>
</evidence>
<dbReference type="Gene3D" id="3.90.190.10">
    <property type="entry name" value="Protein tyrosine phosphatase superfamily"/>
    <property type="match status" value="1"/>
</dbReference>
<dbReference type="SMART" id="SM00404">
    <property type="entry name" value="PTPc_motif"/>
    <property type="match status" value="1"/>
</dbReference>
<reference evidence="7" key="1">
    <citation type="journal article" date="2010" name="Genome Biol.">
        <title>Genome sequence of the necrotrophic plant pathogen Pythium ultimum reveals original pathogenicity mechanisms and effector repertoire.</title>
        <authorList>
            <person name="Levesque C.A."/>
            <person name="Brouwer H."/>
            <person name="Cano L."/>
            <person name="Hamilton J.P."/>
            <person name="Holt C."/>
            <person name="Huitema E."/>
            <person name="Raffaele S."/>
            <person name="Robideau G.P."/>
            <person name="Thines M."/>
            <person name="Win J."/>
            <person name="Zerillo M.M."/>
            <person name="Beakes G.W."/>
            <person name="Boore J.L."/>
            <person name="Busam D."/>
            <person name="Dumas B."/>
            <person name="Ferriera S."/>
            <person name="Fuerstenberg S.I."/>
            <person name="Gachon C.M."/>
            <person name="Gaulin E."/>
            <person name="Govers F."/>
            <person name="Grenville-Briggs L."/>
            <person name="Horner N."/>
            <person name="Hostetler J."/>
            <person name="Jiang R.H."/>
            <person name="Johnson J."/>
            <person name="Krajaejun T."/>
            <person name="Lin H."/>
            <person name="Meijer H.J."/>
            <person name="Moore B."/>
            <person name="Morris P."/>
            <person name="Phuntmart V."/>
            <person name="Puiu D."/>
            <person name="Shetty J."/>
            <person name="Stajich J.E."/>
            <person name="Tripathy S."/>
            <person name="Wawra S."/>
            <person name="van West P."/>
            <person name="Whitty B.R."/>
            <person name="Coutinho P.M."/>
            <person name="Henrissat B."/>
            <person name="Martin F."/>
            <person name="Thomas P.D."/>
            <person name="Tyler B.M."/>
            <person name="De Vries R.P."/>
            <person name="Kamoun S."/>
            <person name="Yandell M."/>
            <person name="Tisserat N."/>
            <person name="Buell C.R."/>
        </authorList>
    </citation>
    <scope>NUCLEOTIDE SEQUENCE</scope>
    <source>
        <strain evidence="7">DAOM:BR144</strain>
    </source>
</reference>
<feature type="domain" description="Tyrosine specific protein phosphatases" evidence="4">
    <location>
        <begin position="444"/>
        <end position="508"/>
    </location>
</feature>
<dbReference type="OMA" id="FENKETY"/>
<dbReference type="InterPro" id="IPR003595">
    <property type="entry name" value="Tyr_Pase_cat"/>
</dbReference>
<comment type="subcellular location">
    <subcellularLocation>
        <location evidence="1">Endomembrane system</location>
        <topology evidence="1">Peripheral membrane protein</topology>
    </subcellularLocation>
</comment>
<organism evidence="6 7">
    <name type="scientific">Globisporangium ultimum (strain ATCC 200006 / CBS 805.95 / DAOM BR144)</name>
    <name type="common">Pythium ultimum</name>
    <dbReference type="NCBI Taxonomy" id="431595"/>
    <lineage>
        <taxon>Eukaryota</taxon>
        <taxon>Sar</taxon>
        <taxon>Stramenopiles</taxon>
        <taxon>Oomycota</taxon>
        <taxon>Peronosporomycetes</taxon>
        <taxon>Pythiales</taxon>
        <taxon>Pythiaceae</taxon>
        <taxon>Globisporangium</taxon>
    </lineage>
</organism>
<evidence type="ECO:0000256" key="1">
    <source>
        <dbReference type="ARBA" id="ARBA00004184"/>
    </source>
</evidence>
<dbReference type="GO" id="GO:0012505">
    <property type="term" value="C:endomembrane system"/>
    <property type="evidence" value="ECO:0007669"/>
    <property type="project" value="UniProtKB-SubCell"/>
</dbReference>
<feature type="binding site" evidence="3">
    <location>
        <begin position="411"/>
        <end position="412"/>
    </location>
    <ligand>
        <name>substrate</name>
    </ligand>
</feature>
<dbReference type="PANTHER" id="PTHR10807:SF128">
    <property type="entry name" value="PHOSPHATIDYLINOSITOL-3,5-BISPHOSPHATE 3-PHOSPHATASE"/>
    <property type="match status" value="1"/>
</dbReference>
<dbReference type="SUPFAM" id="SSF50729">
    <property type="entry name" value="PH domain-like"/>
    <property type="match status" value="1"/>
</dbReference>
<dbReference type="PANTHER" id="PTHR10807">
    <property type="entry name" value="MYOTUBULARIN-RELATED"/>
    <property type="match status" value="1"/>
</dbReference>
<dbReference type="InParanoid" id="K3X024"/>
<dbReference type="HOGENOM" id="CLU_020510_0_0_1"/>
<dbReference type="Proteomes" id="UP000019132">
    <property type="component" value="Unassembled WGS sequence"/>
</dbReference>
<dbReference type="SUPFAM" id="SSF52799">
    <property type="entry name" value="(Phosphotyrosine protein) phosphatases II"/>
    <property type="match status" value="1"/>
</dbReference>
<proteinExistence type="predicted"/>
<evidence type="ECO:0000256" key="2">
    <source>
        <dbReference type="PIRSR" id="PIRSR630564-1"/>
    </source>
</evidence>